<organism evidence="1 3">
    <name type="scientific">Enterocloster clostridioformis</name>
    <dbReference type="NCBI Taxonomy" id="1531"/>
    <lineage>
        <taxon>Bacteria</taxon>
        <taxon>Bacillati</taxon>
        <taxon>Bacillota</taxon>
        <taxon>Clostridia</taxon>
        <taxon>Lachnospirales</taxon>
        <taxon>Lachnospiraceae</taxon>
        <taxon>Enterocloster</taxon>
    </lineage>
</organism>
<sequence>MKNVEIQKSSSECRMCLDMAVYCNELPPCHACNNETGEWIDTTSNFWGTYGIVQLAGGEIRKIPISMLKVIEQ</sequence>
<evidence type="ECO:0000313" key="1">
    <source>
        <dbReference type="EMBL" id="GEA37484.1"/>
    </source>
</evidence>
<dbReference type="GeneID" id="57959608"/>
<dbReference type="Proteomes" id="UP000315200">
    <property type="component" value="Unassembled WGS sequence"/>
</dbReference>
<dbReference type="RefSeq" id="WP_002588629.1">
    <property type="nucleotide sequence ID" value="NZ_BJLB01000001.1"/>
</dbReference>
<gene>
    <name evidence="1" type="ORF">Ccl03g_31970</name>
    <name evidence="2" type="ORF">FOC47_00395</name>
</gene>
<reference evidence="2 4" key="2">
    <citation type="submission" date="2019-11" db="EMBL/GenBank/DDBJ databases">
        <title>FDA dAtabase for Regulatory Grade micrObial Sequences (FDA-ARGOS): Supporting development and validation of Infectious Disease Dx tests.</title>
        <authorList>
            <person name="Turner S."/>
            <person name="Byrd R."/>
            <person name="Tallon L."/>
            <person name="Sadzewicz L."/>
            <person name="Vavikolanu K."/>
            <person name="Mehta A."/>
            <person name="Aluvathingal J."/>
            <person name="Nadendla S."/>
            <person name="Myers T."/>
            <person name="Yan Y."/>
            <person name="Sichtig H."/>
        </authorList>
    </citation>
    <scope>NUCLEOTIDE SEQUENCE [LARGE SCALE GENOMIC DNA]</scope>
    <source>
        <strain evidence="2 4">FDAARGOS_739</strain>
    </source>
</reference>
<evidence type="ECO:0000313" key="3">
    <source>
        <dbReference type="Proteomes" id="UP000315200"/>
    </source>
</evidence>
<accession>A0A829WBZ5</accession>
<dbReference type="AlphaFoldDB" id="A0A829WBZ5"/>
<dbReference type="EMBL" id="BJLB01000001">
    <property type="protein sequence ID" value="GEA37484.1"/>
    <property type="molecule type" value="Genomic_DNA"/>
</dbReference>
<evidence type="ECO:0000313" key="4">
    <source>
        <dbReference type="Proteomes" id="UP000501069"/>
    </source>
</evidence>
<evidence type="ECO:0000313" key="2">
    <source>
        <dbReference type="EMBL" id="QIX89175.1"/>
    </source>
</evidence>
<proteinExistence type="predicted"/>
<reference evidence="1 3" key="1">
    <citation type="submission" date="2019-06" db="EMBL/GenBank/DDBJ databases">
        <title>Draft genome sequence of [Clostridium] clostridioforme NBRC 113352.</title>
        <authorList>
            <person name="Miura T."/>
            <person name="Furukawa M."/>
            <person name="Shimamura M."/>
            <person name="Ohyama Y."/>
            <person name="Yamazoe A."/>
            <person name="Kawasaki H."/>
        </authorList>
    </citation>
    <scope>NUCLEOTIDE SEQUENCE [LARGE SCALE GENOMIC DNA]</scope>
    <source>
        <strain evidence="1 3">NBRC 113352</strain>
    </source>
</reference>
<dbReference type="EMBL" id="CP050964">
    <property type="protein sequence ID" value="QIX89175.1"/>
    <property type="molecule type" value="Genomic_DNA"/>
</dbReference>
<dbReference type="Proteomes" id="UP000501069">
    <property type="component" value="Chromosome"/>
</dbReference>
<name>A0A829WBZ5_9FIRM</name>
<protein>
    <submittedName>
        <fullName evidence="1">Uncharacterized protein</fullName>
    </submittedName>
</protein>